<dbReference type="KEGG" id="gtt:GUITHDRAFT_101583"/>
<evidence type="ECO:0000256" key="7">
    <source>
        <dbReference type="SAM" id="Phobius"/>
    </source>
</evidence>
<dbReference type="AlphaFoldDB" id="L1JVK2"/>
<organism evidence="9">
    <name type="scientific">Guillardia theta (strain CCMP2712)</name>
    <name type="common">Cryptophyte</name>
    <dbReference type="NCBI Taxonomy" id="905079"/>
    <lineage>
        <taxon>Eukaryota</taxon>
        <taxon>Cryptophyceae</taxon>
        <taxon>Pyrenomonadales</taxon>
        <taxon>Geminigeraceae</taxon>
        <taxon>Guillardia</taxon>
    </lineage>
</organism>
<dbReference type="PANTHER" id="PTHR11727">
    <property type="entry name" value="DIMETHYLADENOSINE TRANSFERASE"/>
    <property type="match status" value="1"/>
</dbReference>
<dbReference type="RefSeq" id="XP_005839387.1">
    <property type="nucleotide sequence ID" value="XM_005839330.1"/>
</dbReference>
<dbReference type="InterPro" id="IPR029063">
    <property type="entry name" value="SAM-dependent_MTases_sf"/>
</dbReference>
<reference evidence="9 11" key="1">
    <citation type="journal article" date="2012" name="Nature">
        <title>Algal genomes reveal evolutionary mosaicism and the fate of nucleomorphs.</title>
        <authorList>
            <consortium name="DOE Joint Genome Institute"/>
            <person name="Curtis B.A."/>
            <person name="Tanifuji G."/>
            <person name="Burki F."/>
            <person name="Gruber A."/>
            <person name="Irimia M."/>
            <person name="Maruyama S."/>
            <person name="Arias M.C."/>
            <person name="Ball S.G."/>
            <person name="Gile G.H."/>
            <person name="Hirakawa Y."/>
            <person name="Hopkins J.F."/>
            <person name="Kuo A."/>
            <person name="Rensing S.A."/>
            <person name="Schmutz J."/>
            <person name="Symeonidi A."/>
            <person name="Elias M."/>
            <person name="Eveleigh R.J."/>
            <person name="Herman E.K."/>
            <person name="Klute M.J."/>
            <person name="Nakayama T."/>
            <person name="Obornik M."/>
            <person name="Reyes-Prieto A."/>
            <person name="Armbrust E.V."/>
            <person name="Aves S.J."/>
            <person name="Beiko R.G."/>
            <person name="Coutinho P."/>
            <person name="Dacks J.B."/>
            <person name="Durnford D.G."/>
            <person name="Fast N.M."/>
            <person name="Green B.R."/>
            <person name="Grisdale C.J."/>
            <person name="Hempel F."/>
            <person name="Henrissat B."/>
            <person name="Hoppner M.P."/>
            <person name="Ishida K."/>
            <person name="Kim E."/>
            <person name="Koreny L."/>
            <person name="Kroth P.G."/>
            <person name="Liu Y."/>
            <person name="Malik S.B."/>
            <person name="Maier U.G."/>
            <person name="McRose D."/>
            <person name="Mock T."/>
            <person name="Neilson J.A."/>
            <person name="Onodera N.T."/>
            <person name="Poole A.M."/>
            <person name="Pritham E.J."/>
            <person name="Richards T.A."/>
            <person name="Rocap G."/>
            <person name="Roy S.W."/>
            <person name="Sarai C."/>
            <person name="Schaack S."/>
            <person name="Shirato S."/>
            <person name="Slamovits C.H."/>
            <person name="Spencer D.F."/>
            <person name="Suzuki S."/>
            <person name="Worden A.Z."/>
            <person name="Zauner S."/>
            <person name="Barry K."/>
            <person name="Bell C."/>
            <person name="Bharti A.K."/>
            <person name="Crow J.A."/>
            <person name="Grimwood J."/>
            <person name="Kramer R."/>
            <person name="Lindquist E."/>
            <person name="Lucas S."/>
            <person name="Salamov A."/>
            <person name="McFadden G.I."/>
            <person name="Lane C.E."/>
            <person name="Keeling P.J."/>
            <person name="Gray M.W."/>
            <person name="Grigoriev I.V."/>
            <person name="Archibald J.M."/>
        </authorList>
    </citation>
    <scope>NUCLEOTIDE SEQUENCE</scope>
    <source>
        <strain evidence="9 11">CCMP2712</strain>
    </source>
</reference>
<keyword evidence="7" id="KW-1133">Transmembrane helix</keyword>
<keyword evidence="2 5" id="KW-0808">Transferase</keyword>
<dbReference type="PROSITE" id="PS51689">
    <property type="entry name" value="SAM_RNA_A_N6_MT"/>
    <property type="match status" value="1"/>
</dbReference>
<feature type="transmembrane region" description="Helical" evidence="7">
    <location>
        <begin position="12"/>
        <end position="30"/>
    </location>
</feature>
<dbReference type="EnsemblProtists" id="EKX52407">
    <property type="protein sequence ID" value="EKX52407"/>
    <property type="gene ID" value="GUITHDRAFT_101583"/>
</dbReference>
<evidence type="ECO:0000256" key="3">
    <source>
        <dbReference type="ARBA" id="ARBA00022691"/>
    </source>
</evidence>
<dbReference type="SUPFAM" id="SSF53335">
    <property type="entry name" value="S-adenosyl-L-methionine-dependent methyltransferases"/>
    <property type="match status" value="1"/>
</dbReference>
<feature type="binding site" evidence="5">
    <location>
        <position position="222"/>
    </location>
    <ligand>
        <name>S-adenosyl-L-methionine</name>
        <dbReference type="ChEBI" id="CHEBI:59789"/>
    </ligand>
</feature>
<evidence type="ECO:0000256" key="5">
    <source>
        <dbReference type="PROSITE-ProRule" id="PRU01026"/>
    </source>
</evidence>
<evidence type="ECO:0000256" key="6">
    <source>
        <dbReference type="RuleBase" id="RU362106"/>
    </source>
</evidence>
<dbReference type="EMBL" id="JH992972">
    <property type="protein sequence ID" value="EKX52407.1"/>
    <property type="molecule type" value="Genomic_DNA"/>
</dbReference>
<protein>
    <recommendedName>
        <fullName evidence="6">rRNA adenine N(6)-methyltransferase</fullName>
        <ecNumber evidence="6">2.1.1.-</ecNumber>
    </recommendedName>
</protein>
<feature type="domain" description="Ribosomal RNA adenine methylase transferase N-terminal" evidence="8">
    <location>
        <begin position="135"/>
        <end position="309"/>
    </location>
</feature>
<dbReference type="PROSITE" id="PS01131">
    <property type="entry name" value="RRNA_A_DIMETH"/>
    <property type="match status" value="1"/>
</dbReference>
<dbReference type="Pfam" id="PF00398">
    <property type="entry name" value="RrnaAD"/>
    <property type="match status" value="1"/>
</dbReference>
<dbReference type="STRING" id="905079.L1JVK2"/>
<dbReference type="GO" id="GO:0005829">
    <property type="term" value="C:cytosol"/>
    <property type="evidence" value="ECO:0007669"/>
    <property type="project" value="TreeGrafter"/>
</dbReference>
<evidence type="ECO:0000313" key="9">
    <source>
        <dbReference type="EMBL" id="EKX52407.1"/>
    </source>
</evidence>
<keyword evidence="1 5" id="KW-0489">Methyltransferase</keyword>
<feature type="binding site" evidence="5">
    <location>
        <position position="128"/>
    </location>
    <ligand>
        <name>S-adenosyl-L-methionine</name>
        <dbReference type="ChEBI" id="CHEBI:59789"/>
    </ligand>
</feature>
<dbReference type="GeneID" id="17309297"/>
<keyword evidence="11" id="KW-1185">Reference proteome</keyword>
<comment type="caution">
    <text evidence="5">Lacks conserved residue(s) required for the propagation of feature annotation.</text>
</comment>
<name>L1JVK2_GUITC</name>
<accession>L1JVK2</accession>
<dbReference type="OrthoDB" id="74991at2759"/>
<dbReference type="InterPro" id="IPR001737">
    <property type="entry name" value="KsgA/Erm"/>
</dbReference>
<evidence type="ECO:0000256" key="2">
    <source>
        <dbReference type="ARBA" id="ARBA00022679"/>
    </source>
</evidence>
<keyword evidence="3 5" id="KW-0949">S-adenosyl-L-methionine</keyword>
<dbReference type="InterPro" id="IPR020598">
    <property type="entry name" value="rRNA_Ade_methylase_Trfase_N"/>
</dbReference>
<sequence length="328" mass="37078">MLLTARVARSVVSLGIIMDLLSMVGCFYLHSPQTLLGICSVTSRSCVQPPFGLKTGKMTTQKANMRRARSTLYLSTQSDPPNEQQVELNRKERRRLNRKNRNNQRNRLTADTPIGLTSIARKKSLSQNFLVDDAIIMSLVNCVDDQSQMGCCVVELGPGLGSLTKHLLERFPRMKAVELDGQAVKSLQVSYPNLDITEQSLLDFDFKKHYDEKGERLTVISNVPFGISSSTLYKLLENSAYIRRSVLVLQQEVIDRIMSGQTQRKYGSLSIEHVIRAENIRQEMTIPPMAFEPPPRQTRIGVVSIDYQEELPLEESEMRSSKDLQKSV</sequence>
<evidence type="ECO:0000313" key="11">
    <source>
        <dbReference type="Proteomes" id="UP000011087"/>
    </source>
</evidence>
<keyword evidence="6" id="KW-0698">rRNA processing</keyword>
<reference evidence="10" key="3">
    <citation type="submission" date="2016-03" db="UniProtKB">
        <authorList>
            <consortium name="EnsemblProtists"/>
        </authorList>
    </citation>
    <scope>IDENTIFICATION</scope>
</reference>
<feature type="binding site" evidence="5">
    <location>
        <position position="178"/>
    </location>
    <ligand>
        <name>S-adenosyl-L-methionine</name>
        <dbReference type="ChEBI" id="CHEBI:59789"/>
    </ligand>
</feature>
<dbReference type="Proteomes" id="UP000011087">
    <property type="component" value="Unassembled WGS sequence"/>
</dbReference>
<dbReference type="SMART" id="SM00650">
    <property type="entry name" value="rADc"/>
    <property type="match status" value="1"/>
</dbReference>
<dbReference type="eggNOG" id="KOG0820">
    <property type="taxonomic scope" value="Eukaryota"/>
</dbReference>
<comment type="similarity">
    <text evidence="5 6">Belongs to the class I-like SAM-binding methyltransferase superfamily. rRNA adenine N(6)-methyltransferase family.</text>
</comment>
<dbReference type="InterPro" id="IPR020596">
    <property type="entry name" value="rRNA_Ade_Mease_Trfase_CS"/>
</dbReference>
<evidence type="ECO:0000313" key="10">
    <source>
        <dbReference type="EnsemblProtists" id="EKX52407"/>
    </source>
</evidence>
<feature type="binding site" evidence="5">
    <location>
        <position position="157"/>
    </location>
    <ligand>
        <name>S-adenosyl-L-methionine</name>
        <dbReference type="ChEBI" id="CHEBI:59789"/>
    </ligand>
</feature>
<dbReference type="EC" id="2.1.1.-" evidence="6"/>
<feature type="binding site" evidence="5">
    <location>
        <position position="130"/>
    </location>
    <ligand>
        <name>S-adenosyl-L-methionine</name>
        <dbReference type="ChEBI" id="CHEBI:59789"/>
    </ligand>
</feature>
<gene>
    <name evidence="9" type="ORF">GUITHDRAFT_101583</name>
</gene>
<dbReference type="PaxDb" id="55529-EKX52407"/>
<dbReference type="HOGENOM" id="CLU_848513_0_0_1"/>
<reference evidence="11" key="2">
    <citation type="submission" date="2012-11" db="EMBL/GenBank/DDBJ databases">
        <authorList>
            <person name="Kuo A."/>
            <person name="Curtis B.A."/>
            <person name="Tanifuji G."/>
            <person name="Burki F."/>
            <person name="Gruber A."/>
            <person name="Irimia M."/>
            <person name="Maruyama S."/>
            <person name="Arias M.C."/>
            <person name="Ball S.G."/>
            <person name="Gile G.H."/>
            <person name="Hirakawa Y."/>
            <person name="Hopkins J.F."/>
            <person name="Rensing S.A."/>
            <person name="Schmutz J."/>
            <person name="Symeonidi A."/>
            <person name="Elias M."/>
            <person name="Eveleigh R.J."/>
            <person name="Herman E.K."/>
            <person name="Klute M.J."/>
            <person name="Nakayama T."/>
            <person name="Obornik M."/>
            <person name="Reyes-Prieto A."/>
            <person name="Armbrust E.V."/>
            <person name="Aves S.J."/>
            <person name="Beiko R.G."/>
            <person name="Coutinho P."/>
            <person name="Dacks J.B."/>
            <person name="Durnford D.G."/>
            <person name="Fast N.M."/>
            <person name="Green B.R."/>
            <person name="Grisdale C."/>
            <person name="Hempe F."/>
            <person name="Henrissat B."/>
            <person name="Hoppner M.P."/>
            <person name="Ishida K.-I."/>
            <person name="Kim E."/>
            <person name="Koreny L."/>
            <person name="Kroth P.G."/>
            <person name="Liu Y."/>
            <person name="Malik S.-B."/>
            <person name="Maier U.G."/>
            <person name="McRose D."/>
            <person name="Mock T."/>
            <person name="Neilson J.A."/>
            <person name="Onodera N.T."/>
            <person name="Poole A.M."/>
            <person name="Pritham E.J."/>
            <person name="Richards T.A."/>
            <person name="Rocap G."/>
            <person name="Roy S.W."/>
            <person name="Sarai C."/>
            <person name="Schaack S."/>
            <person name="Shirato S."/>
            <person name="Slamovits C.H."/>
            <person name="Spencer D.F."/>
            <person name="Suzuki S."/>
            <person name="Worden A.Z."/>
            <person name="Zauner S."/>
            <person name="Barry K."/>
            <person name="Bell C."/>
            <person name="Bharti A.K."/>
            <person name="Crow J.A."/>
            <person name="Grimwood J."/>
            <person name="Kramer R."/>
            <person name="Lindquist E."/>
            <person name="Lucas S."/>
            <person name="Salamov A."/>
            <person name="McFadden G.I."/>
            <person name="Lane C.E."/>
            <person name="Keeling P.J."/>
            <person name="Gray M.W."/>
            <person name="Grigoriev I.V."/>
            <person name="Archibald J.M."/>
        </authorList>
    </citation>
    <scope>NUCLEOTIDE SEQUENCE</scope>
    <source>
        <strain evidence="11">CCMP2712</strain>
    </source>
</reference>
<dbReference type="GO" id="GO:0003723">
    <property type="term" value="F:RNA binding"/>
    <property type="evidence" value="ECO:0007669"/>
    <property type="project" value="UniProtKB-UniRule"/>
</dbReference>
<keyword evidence="4 5" id="KW-0694">RNA-binding</keyword>
<keyword evidence="7" id="KW-0812">Transmembrane</keyword>
<evidence type="ECO:0000256" key="1">
    <source>
        <dbReference type="ARBA" id="ARBA00022603"/>
    </source>
</evidence>
<dbReference type="Gene3D" id="3.40.50.150">
    <property type="entry name" value="Vaccinia Virus protein VP39"/>
    <property type="match status" value="1"/>
</dbReference>
<dbReference type="GO" id="GO:0000179">
    <property type="term" value="F:rRNA (adenine-N6,N6-)-dimethyltransferase activity"/>
    <property type="evidence" value="ECO:0007669"/>
    <property type="project" value="UniProtKB-UniRule"/>
</dbReference>
<keyword evidence="7" id="KW-0472">Membrane</keyword>
<proteinExistence type="inferred from homology"/>
<evidence type="ECO:0000259" key="8">
    <source>
        <dbReference type="SMART" id="SM00650"/>
    </source>
</evidence>
<evidence type="ECO:0000256" key="4">
    <source>
        <dbReference type="ARBA" id="ARBA00022884"/>
    </source>
</evidence>
<dbReference type="PANTHER" id="PTHR11727:SF7">
    <property type="entry name" value="DIMETHYLADENOSINE TRANSFERASE-RELATED"/>
    <property type="match status" value="1"/>
</dbReference>